<proteinExistence type="predicted"/>
<feature type="transmembrane region" description="Helical" evidence="1">
    <location>
        <begin position="168"/>
        <end position="191"/>
    </location>
</feature>
<protein>
    <submittedName>
        <fullName evidence="2">Uncharacterized protein</fullName>
    </submittedName>
</protein>
<feature type="transmembrane region" description="Helical" evidence="1">
    <location>
        <begin position="203"/>
        <end position="231"/>
    </location>
</feature>
<keyword evidence="1" id="KW-0812">Transmembrane</keyword>
<dbReference type="EMBL" id="CP049228">
    <property type="protein sequence ID" value="QIH24337.1"/>
    <property type="molecule type" value="Genomic_DNA"/>
</dbReference>
<name>A0A6G7BA52_9LACO</name>
<keyword evidence="1" id="KW-1133">Transmembrane helix</keyword>
<gene>
    <name evidence="2" type="ORF">G6Z83_06615</name>
</gene>
<sequence>MNEDSRVELIKLSVTQTKHYKRMVECLTFLLVTLLFSTLTFMNPYFMTKQLAKESNYVIVDRQINKKFNNLANVLEVEKKETNSALLNSKQTQPMARELVDYVIGLGWFKTDNSEIAHKIKKQIYKFDSNVSSGAIEVQKKLKKCGNQANDFIIYSFNLNDSMLLANLHTLFLIINVVVIITCVFIALALLKEYISILKGRSLIHLTSVAISISSLMIMLIFILLAALPLIFNVESWNILGLFLEIASGIFLELVFVAAILFVISTVISQVTSKL</sequence>
<feature type="transmembrane region" description="Helical" evidence="1">
    <location>
        <begin position="26"/>
        <end position="46"/>
    </location>
</feature>
<dbReference type="RefSeq" id="WP_006729344.1">
    <property type="nucleotide sequence ID" value="NZ_CP045664.1"/>
</dbReference>
<dbReference type="Proteomes" id="UP000501676">
    <property type="component" value="Chromosome"/>
</dbReference>
<evidence type="ECO:0000256" key="1">
    <source>
        <dbReference type="SAM" id="Phobius"/>
    </source>
</evidence>
<accession>A0A6G7BA52</accession>
<organism evidence="2 3">
    <name type="scientific">Lactobacillus iners</name>
    <dbReference type="NCBI Taxonomy" id="147802"/>
    <lineage>
        <taxon>Bacteria</taxon>
        <taxon>Bacillati</taxon>
        <taxon>Bacillota</taxon>
        <taxon>Bacilli</taxon>
        <taxon>Lactobacillales</taxon>
        <taxon>Lactobacillaceae</taxon>
        <taxon>Lactobacillus</taxon>
    </lineage>
</organism>
<evidence type="ECO:0000313" key="2">
    <source>
        <dbReference type="EMBL" id="QIH24337.1"/>
    </source>
</evidence>
<evidence type="ECO:0000313" key="3">
    <source>
        <dbReference type="Proteomes" id="UP000501676"/>
    </source>
</evidence>
<feature type="transmembrane region" description="Helical" evidence="1">
    <location>
        <begin position="237"/>
        <end position="264"/>
    </location>
</feature>
<dbReference type="AlphaFoldDB" id="A0A6G7BA52"/>
<reference evidence="2 3" key="1">
    <citation type="submission" date="2020-02" db="EMBL/GenBank/DDBJ databases">
        <title>Complete genome sequences of six Lactobacillus iners strains isolated from the human vagina.</title>
        <authorList>
            <person name="France M.T."/>
            <person name="Rutt L."/>
            <person name="Narina S."/>
            <person name="Arbaugh S."/>
            <person name="Humphrys M.S."/>
            <person name="Ma B."/>
            <person name="Hayward M.R."/>
            <person name="Relman D."/>
            <person name="Kwon D.S."/>
            <person name="Ravel J."/>
        </authorList>
    </citation>
    <scope>NUCLEOTIDE SEQUENCE [LARGE SCALE GENOMIC DNA]</scope>
    <source>
        <strain evidence="2 3">C0210C1</strain>
    </source>
</reference>
<keyword evidence="1" id="KW-0472">Membrane</keyword>